<accession>A0A7J7P635</accession>
<feature type="non-terminal residue" evidence="2">
    <location>
        <position position="1"/>
    </location>
</feature>
<sequence length="80" mass="9035">PNSDLQNNTTTDAPPVVDSSSVTVTSKDMWKVSHKDVTLVYNLIEHCLQLYMTRDEVKNALGFDRVVQLIKYYGSDISTK</sequence>
<comment type="caution">
    <text evidence="2">The sequence shown here is derived from an EMBL/GenBank/DDBJ whole genome shotgun (WGS) entry which is preliminary data.</text>
</comment>
<reference evidence="2 3" key="1">
    <citation type="journal article" date="2020" name="IScience">
        <title>Genome Sequencing of the Endangered Kingdonia uniflora (Circaeasteraceae, Ranunculales) Reveals Potential Mechanisms of Evolutionary Specialization.</title>
        <authorList>
            <person name="Sun Y."/>
            <person name="Deng T."/>
            <person name="Zhang A."/>
            <person name="Moore M.J."/>
            <person name="Landis J.B."/>
            <person name="Lin N."/>
            <person name="Zhang H."/>
            <person name="Zhang X."/>
            <person name="Huang J."/>
            <person name="Zhang X."/>
            <person name="Sun H."/>
            <person name="Wang H."/>
        </authorList>
    </citation>
    <scope>NUCLEOTIDE SEQUENCE [LARGE SCALE GENOMIC DNA]</scope>
    <source>
        <strain evidence="2">TB1705</strain>
        <tissue evidence="2">Leaf</tissue>
    </source>
</reference>
<gene>
    <name evidence="2" type="ORF">GIB67_026397</name>
</gene>
<dbReference type="AlphaFoldDB" id="A0A7J7P635"/>
<protein>
    <submittedName>
        <fullName evidence="2">Uncharacterized protein</fullName>
    </submittedName>
</protein>
<dbReference type="EMBL" id="JACGCM010000223">
    <property type="protein sequence ID" value="KAF6174909.1"/>
    <property type="molecule type" value="Genomic_DNA"/>
</dbReference>
<organism evidence="2 3">
    <name type="scientific">Kingdonia uniflora</name>
    <dbReference type="NCBI Taxonomy" id="39325"/>
    <lineage>
        <taxon>Eukaryota</taxon>
        <taxon>Viridiplantae</taxon>
        <taxon>Streptophyta</taxon>
        <taxon>Embryophyta</taxon>
        <taxon>Tracheophyta</taxon>
        <taxon>Spermatophyta</taxon>
        <taxon>Magnoliopsida</taxon>
        <taxon>Ranunculales</taxon>
        <taxon>Circaeasteraceae</taxon>
        <taxon>Kingdonia</taxon>
    </lineage>
</organism>
<feature type="region of interest" description="Disordered" evidence="1">
    <location>
        <begin position="1"/>
        <end position="20"/>
    </location>
</feature>
<keyword evidence="3" id="KW-1185">Reference proteome</keyword>
<dbReference type="OrthoDB" id="1937122at2759"/>
<evidence type="ECO:0000313" key="2">
    <source>
        <dbReference type="EMBL" id="KAF6174909.1"/>
    </source>
</evidence>
<proteinExistence type="predicted"/>
<dbReference type="Proteomes" id="UP000541444">
    <property type="component" value="Unassembled WGS sequence"/>
</dbReference>
<name>A0A7J7P635_9MAGN</name>
<evidence type="ECO:0000256" key="1">
    <source>
        <dbReference type="SAM" id="MobiDB-lite"/>
    </source>
</evidence>
<evidence type="ECO:0000313" key="3">
    <source>
        <dbReference type="Proteomes" id="UP000541444"/>
    </source>
</evidence>
<feature type="compositionally biased region" description="Polar residues" evidence="1">
    <location>
        <begin position="1"/>
        <end position="12"/>
    </location>
</feature>